<evidence type="ECO:0000313" key="8">
    <source>
        <dbReference type="EMBL" id="SEO58413.1"/>
    </source>
</evidence>
<evidence type="ECO:0000256" key="2">
    <source>
        <dbReference type="ARBA" id="ARBA00005069"/>
    </source>
</evidence>
<evidence type="ECO:0000256" key="1">
    <source>
        <dbReference type="ARBA" id="ARBA00000373"/>
    </source>
</evidence>
<dbReference type="SUPFAM" id="SSF52540">
    <property type="entry name" value="P-loop containing nucleoside triphosphate hydrolases"/>
    <property type="match status" value="1"/>
</dbReference>
<evidence type="ECO:0000256" key="5">
    <source>
        <dbReference type="ARBA" id="ARBA00022840"/>
    </source>
</evidence>
<dbReference type="SMART" id="SM00072">
    <property type="entry name" value="GuKc"/>
    <property type="match status" value="1"/>
</dbReference>
<keyword evidence="8" id="KW-0418">Kinase</keyword>
<evidence type="ECO:0000313" key="9">
    <source>
        <dbReference type="Proteomes" id="UP000198893"/>
    </source>
</evidence>
<reference evidence="8 9" key="1">
    <citation type="submission" date="2016-10" db="EMBL/GenBank/DDBJ databases">
        <authorList>
            <person name="de Groot N.N."/>
        </authorList>
    </citation>
    <scope>NUCLEOTIDE SEQUENCE [LARGE SCALE GENOMIC DNA]</scope>
    <source>
        <strain evidence="8 9">DSM 27842</strain>
    </source>
</reference>
<dbReference type="GO" id="GO:0033863">
    <property type="term" value="F:ribose 1,5-bisphosphate phosphokinase activity"/>
    <property type="evidence" value="ECO:0007669"/>
    <property type="project" value="UniProtKB-UniRule"/>
</dbReference>
<organism evidence="8 9">
    <name type="scientific">Salinihabitans flavidus</name>
    <dbReference type="NCBI Taxonomy" id="569882"/>
    <lineage>
        <taxon>Bacteria</taxon>
        <taxon>Pseudomonadati</taxon>
        <taxon>Pseudomonadota</taxon>
        <taxon>Alphaproteobacteria</taxon>
        <taxon>Rhodobacterales</taxon>
        <taxon>Roseobacteraceae</taxon>
        <taxon>Salinihabitans</taxon>
    </lineage>
</organism>
<dbReference type="Pfam" id="PF00625">
    <property type="entry name" value="Guanylate_kin"/>
    <property type="match status" value="1"/>
</dbReference>
<comment type="pathway">
    <text evidence="2 6">Metabolic intermediate biosynthesis; 5-phospho-alpha-D-ribose 1-diphosphate biosynthesis; 5-phospho-alpha-D-ribose 1-diphosphate from D-ribose 5-phosphate (route II): step 3/3.</text>
</comment>
<dbReference type="GO" id="GO:0005524">
    <property type="term" value="F:ATP binding"/>
    <property type="evidence" value="ECO:0007669"/>
    <property type="project" value="UniProtKB-KW"/>
</dbReference>
<dbReference type="RefSeq" id="WP_093117279.1">
    <property type="nucleotide sequence ID" value="NZ_FODS01000007.1"/>
</dbReference>
<gene>
    <name evidence="6" type="primary">phnN</name>
    <name evidence="8" type="ORF">SAMN04490248_10772</name>
</gene>
<dbReference type="AlphaFoldDB" id="A0A1H8QXH6"/>
<dbReference type="PANTHER" id="PTHR23117">
    <property type="entry name" value="GUANYLATE KINASE-RELATED"/>
    <property type="match status" value="1"/>
</dbReference>
<keyword evidence="3 6" id="KW-0808">Transferase</keyword>
<evidence type="ECO:0000256" key="4">
    <source>
        <dbReference type="ARBA" id="ARBA00022741"/>
    </source>
</evidence>
<sequence>MAGRLIAVVGPSGVGKDSVMRAMAERRPDLHLVRRVITRTPDAGGEDFDPVSEEAFAARAARGEFALHWRAHGLCYGVPAGVVDVLDDGRDALVNLSRTALPEAAEKFRGLKVLALTAAPEVLARRLAARGRESEAEIAGRLARAGYAIPGGLDVIEVVNNGPLAQTAEAALAALYPAVRA</sequence>
<dbReference type="PROSITE" id="PS50052">
    <property type="entry name" value="GUANYLATE_KINASE_2"/>
    <property type="match status" value="1"/>
</dbReference>
<dbReference type="EMBL" id="FODS01000007">
    <property type="protein sequence ID" value="SEO58413.1"/>
    <property type="molecule type" value="Genomic_DNA"/>
</dbReference>
<keyword evidence="5 6" id="KW-0067">ATP-binding</keyword>
<comment type="catalytic activity">
    <reaction evidence="1 6">
        <text>alpha-D-ribose 1,5-bisphosphate + ATP = 5-phospho-alpha-D-ribose 1-diphosphate + ADP</text>
        <dbReference type="Rhea" id="RHEA:20109"/>
        <dbReference type="ChEBI" id="CHEBI:30616"/>
        <dbReference type="ChEBI" id="CHEBI:58017"/>
        <dbReference type="ChEBI" id="CHEBI:68688"/>
        <dbReference type="ChEBI" id="CHEBI:456216"/>
        <dbReference type="EC" id="2.7.4.23"/>
    </reaction>
</comment>
<dbReference type="GO" id="GO:0019634">
    <property type="term" value="P:organic phosphonate metabolic process"/>
    <property type="evidence" value="ECO:0007669"/>
    <property type="project" value="UniProtKB-UniRule"/>
</dbReference>
<feature type="binding site" evidence="6">
    <location>
        <begin position="10"/>
        <end position="17"/>
    </location>
    <ligand>
        <name>ATP</name>
        <dbReference type="ChEBI" id="CHEBI:30616"/>
    </ligand>
</feature>
<dbReference type="NCBIfam" id="TIGR02322">
    <property type="entry name" value="phosphon_PhnN"/>
    <property type="match status" value="1"/>
</dbReference>
<dbReference type="InterPro" id="IPR008144">
    <property type="entry name" value="Guanylate_kin-like_dom"/>
</dbReference>
<evidence type="ECO:0000259" key="7">
    <source>
        <dbReference type="PROSITE" id="PS50052"/>
    </source>
</evidence>
<evidence type="ECO:0000256" key="3">
    <source>
        <dbReference type="ARBA" id="ARBA00022679"/>
    </source>
</evidence>
<dbReference type="InterPro" id="IPR008145">
    <property type="entry name" value="GK/Ca_channel_bsu"/>
</dbReference>
<dbReference type="OrthoDB" id="341217at2"/>
<comment type="similarity">
    <text evidence="6">Belongs to the ribose 1,5-bisphosphokinase family.</text>
</comment>
<dbReference type="Proteomes" id="UP000198893">
    <property type="component" value="Unassembled WGS sequence"/>
</dbReference>
<dbReference type="Gene3D" id="3.40.50.300">
    <property type="entry name" value="P-loop containing nucleotide triphosphate hydrolases"/>
    <property type="match status" value="1"/>
</dbReference>
<accession>A0A1H8QXH6</accession>
<protein>
    <recommendedName>
        <fullName evidence="6">Ribose 1,5-bisphosphate phosphokinase PhnN</fullName>
        <ecNumber evidence="6">2.7.4.23</ecNumber>
    </recommendedName>
    <alternativeName>
        <fullName evidence="6">Ribose 1,5-bisphosphokinase</fullName>
    </alternativeName>
</protein>
<keyword evidence="9" id="KW-1185">Reference proteome</keyword>
<name>A0A1H8QXH6_9RHOB</name>
<dbReference type="InterPro" id="IPR027417">
    <property type="entry name" value="P-loop_NTPase"/>
</dbReference>
<dbReference type="PANTHER" id="PTHR23117:SF8">
    <property type="entry name" value="RIBOSE 1,5-BISPHOSPHATE PHOSPHOKINASE PHNN"/>
    <property type="match status" value="1"/>
</dbReference>
<dbReference type="InterPro" id="IPR012699">
    <property type="entry name" value="PhnN"/>
</dbReference>
<dbReference type="GO" id="GO:0005829">
    <property type="term" value="C:cytosol"/>
    <property type="evidence" value="ECO:0007669"/>
    <property type="project" value="TreeGrafter"/>
</dbReference>
<proteinExistence type="inferred from homology"/>
<dbReference type="HAMAP" id="MF_00836">
    <property type="entry name" value="PhnN"/>
    <property type="match status" value="1"/>
</dbReference>
<dbReference type="EC" id="2.7.4.23" evidence="6"/>
<feature type="domain" description="Guanylate kinase-like" evidence="7">
    <location>
        <begin position="3"/>
        <end position="180"/>
    </location>
</feature>
<keyword evidence="4 6" id="KW-0547">Nucleotide-binding</keyword>
<comment type="function">
    <text evidence="6">Catalyzes the phosphorylation of ribose 1,5-bisphosphate to 5-phospho-D-ribosyl alpha-1-diphosphate (PRPP).</text>
</comment>
<dbReference type="UniPathway" id="UPA00087">
    <property type="reaction ID" value="UER00175"/>
</dbReference>
<evidence type="ECO:0000256" key="6">
    <source>
        <dbReference type="HAMAP-Rule" id="MF_00836"/>
    </source>
</evidence>
<dbReference type="GO" id="GO:0006015">
    <property type="term" value="P:5-phosphoribose 1-diphosphate biosynthetic process"/>
    <property type="evidence" value="ECO:0007669"/>
    <property type="project" value="UniProtKB-UniRule"/>
</dbReference>
<dbReference type="STRING" id="569882.SAMN04490248_10772"/>